<dbReference type="EMBL" id="JANBUW010001786">
    <property type="protein sequence ID" value="KAJ2842406.1"/>
    <property type="molecule type" value="Genomic_DNA"/>
</dbReference>
<dbReference type="AlphaFoldDB" id="A0A9W8I2Z9"/>
<organism evidence="3 4">
    <name type="scientific">Coemansia brasiliensis</name>
    <dbReference type="NCBI Taxonomy" id="2650707"/>
    <lineage>
        <taxon>Eukaryota</taxon>
        <taxon>Fungi</taxon>
        <taxon>Fungi incertae sedis</taxon>
        <taxon>Zoopagomycota</taxon>
        <taxon>Kickxellomycotina</taxon>
        <taxon>Kickxellomycetes</taxon>
        <taxon>Kickxellales</taxon>
        <taxon>Kickxellaceae</taxon>
        <taxon>Coemansia</taxon>
    </lineage>
</organism>
<feature type="compositionally biased region" description="Basic and acidic residues" evidence="1">
    <location>
        <begin position="205"/>
        <end position="225"/>
    </location>
</feature>
<evidence type="ECO:0000256" key="2">
    <source>
        <dbReference type="SAM" id="SignalP"/>
    </source>
</evidence>
<sequence>MRFLTSIAFALSVAVAQEVGVTDSDKVSAGASAIDSPNVNNGVQVESSLFASGSGAGKEGVFDNIFNSHFMNAHINVAADDNLVNNPSFTSLSGDSGWIANGDSNLLGPLENLFSKRGGAAYHSSAPYHAPATAPYNAPAKYHRYLSPYAAVAPILVPAPVHYYPVFHTHPPPSAPYKAPVHEAPAPKYNAPAEGKPAYKSTAPVEEKPDYKHTAPIEEKPDYKHTAPVVDKPAPAYQAPAAEKPAPSYEAPAYHGAAPIVSKQATQSATIIQNQV</sequence>
<name>A0A9W8I2Z9_9FUNG</name>
<proteinExistence type="predicted"/>
<evidence type="ECO:0000256" key="1">
    <source>
        <dbReference type="SAM" id="MobiDB-lite"/>
    </source>
</evidence>
<reference evidence="3" key="1">
    <citation type="submission" date="2022-07" db="EMBL/GenBank/DDBJ databases">
        <title>Phylogenomic reconstructions and comparative analyses of Kickxellomycotina fungi.</title>
        <authorList>
            <person name="Reynolds N.K."/>
            <person name="Stajich J.E."/>
            <person name="Barry K."/>
            <person name="Grigoriev I.V."/>
            <person name="Crous P."/>
            <person name="Smith M.E."/>
        </authorList>
    </citation>
    <scope>NUCLEOTIDE SEQUENCE</scope>
    <source>
        <strain evidence="3">NRRL 1566</strain>
    </source>
</reference>
<accession>A0A9W8I2Z9</accession>
<evidence type="ECO:0000313" key="4">
    <source>
        <dbReference type="Proteomes" id="UP001139887"/>
    </source>
</evidence>
<dbReference type="OrthoDB" id="5578847at2759"/>
<evidence type="ECO:0000313" key="3">
    <source>
        <dbReference type="EMBL" id="KAJ2842406.1"/>
    </source>
</evidence>
<gene>
    <name evidence="3" type="ORF">IWW36_005919</name>
</gene>
<keyword evidence="4" id="KW-1185">Reference proteome</keyword>
<feature type="chain" id="PRO_5040972592" evidence="2">
    <location>
        <begin position="17"/>
        <end position="276"/>
    </location>
</feature>
<feature type="region of interest" description="Disordered" evidence="1">
    <location>
        <begin position="186"/>
        <end position="252"/>
    </location>
</feature>
<feature type="signal peptide" evidence="2">
    <location>
        <begin position="1"/>
        <end position="16"/>
    </location>
</feature>
<dbReference type="Proteomes" id="UP001139887">
    <property type="component" value="Unassembled WGS sequence"/>
</dbReference>
<comment type="caution">
    <text evidence="3">The sequence shown here is derived from an EMBL/GenBank/DDBJ whole genome shotgun (WGS) entry which is preliminary data.</text>
</comment>
<keyword evidence="2" id="KW-0732">Signal</keyword>
<protein>
    <submittedName>
        <fullName evidence="3">Uncharacterized protein</fullName>
    </submittedName>
</protein>